<dbReference type="SUPFAM" id="SSF52402">
    <property type="entry name" value="Adenine nucleotide alpha hydrolases-like"/>
    <property type="match status" value="1"/>
</dbReference>
<name>A0ABT0PHV9_9GAMM</name>
<dbReference type="PANTHER" id="PTHR46509">
    <property type="entry name" value="PHOSPHOADENOSINE PHOSPHOSULFATE REDUCTASE"/>
    <property type="match status" value="1"/>
</dbReference>
<comment type="similarity">
    <text evidence="1">Belongs to the PAPS reductase family. CysH subfamily.</text>
</comment>
<dbReference type="RefSeq" id="WP_249700232.1">
    <property type="nucleotide sequence ID" value="NZ_JAMFLX010000018.1"/>
</dbReference>
<proteinExistence type="inferred from homology"/>
<comment type="caution">
    <text evidence="4">The sequence shown here is derived from an EMBL/GenBank/DDBJ whole genome shotgun (WGS) entry which is preliminary data.</text>
</comment>
<dbReference type="PANTHER" id="PTHR46509:SF1">
    <property type="entry name" value="PHOSPHOADENOSINE PHOSPHOSULFATE REDUCTASE"/>
    <property type="match status" value="1"/>
</dbReference>
<dbReference type="Proteomes" id="UP001203338">
    <property type="component" value="Unassembled WGS sequence"/>
</dbReference>
<evidence type="ECO:0000256" key="2">
    <source>
        <dbReference type="ARBA" id="ARBA00024327"/>
    </source>
</evidence>
<dbReference type="InterPro" id="IPR002500">
    <property type="entry name" value="PAPS_reduct_dom"/>
</dbReference>
<comment type="pathway">
    <text evidence="2">Sulfur metabolism; hydrogen sulfide biosynthesis; sulfite from sulfate.</text>
</comment>
<evidence type="ECO:0000313" key="4">
    <source>
        <dbReference type="EMBL" id="MCL6270923.1"/>
    </source>
</evidence>
<accession>A0ABT0PHV9</accession>
<reference evidence="4 5" key="1">
    <citation type="submission" date="2022-05" db="EMBL/GenBank/DDBJ databases">
        <authorList>
            <person name="Park J.-S."/>
        </authorList>
    </citation>
    <scope>NUCLEOTIDE SEQUENCE [LARGE SCALE GENOMIC DNA]</scope>
    <source>
        <strain evidence="4 5">2012CJ34-2</strain>
    </source>
</reference>
<dbReference type="InterPro" id="IPR014729">
    <property type="entry name" value="Rossmann-like_a/b/a_fold"/>
</dbReference>
<keyword evidence="5" id="KW-1185">Reference proteome</keyword>
<dbReference type="EMBL" id="JAMFLX010000018">
    <property type="protein sequence ID" value="MCL6270923.1"/>
    <property type="molecule type" value="Genomic_DNA"/>
</dbReference>
<gene>
    <name evidence="4" type="ORF">M3P05_13415</name>
</gene>
<evidence type="ECO:0000256" key="1">
    <source>
        <dbReference type="ARBA" id="ARBA00009732"/>
    </source>
</evidence>
<sequence length="207" mass="24050">MYQDLQERNRQLKQQPPQQIINDVLSTATQPVLTTNFGPHEAAIIHMATRCCPDIPVIWIDSGYGTQATYQFADKLIRELNLNIHIYHPKFSRAFRDAVKGGIPEVDTPEHDTFTEEVKLEPFNRAMQVHFPDIWLTAIRKEQTAFRQNLDILTQTQDGLLRVAPLFHWTELDLEEYLVNNDLPIEEDYFDPTKVIGHRECGLHTTR</sequence>
<evidence type="ECO:0000259" key="3">
    <source>
        <dbReference type="Pfam" id="PF01507"/>
    </source>
</evidence>
<dbReference type="Gene3D" id="3.40.50.620">
    <property type="entry name" value="HUPs"/>
    <property type="match status" value="1"/>
</dbReference>
<organism evidence="4 5">
    <name type="scientific">Parendozoicomonas callyspongiae</name>
    <dbReference type="NCBI Taxonomy" id="2942213"/>
    <lineage>
        <taxon>Bacteria</taxon>
        <taxon>Pseudomonadati</taxon>
        <taxon>Pseudomonadota</taxon>
        <taxon>Gammaproteobacteria</taxon>
        <taxon>Oceanospirillales</taxon>
        <taxon>Endozoicomonadaceae</taxon>
        <taxon>Parendozoicomonas</taxon>
    </lineage>
</organism>
<evidence type="ECO:0000313" key="5">
    <source>
        <dbReference type="Proteomes" id="UP001203338"/>
    </source>
</evidence>
<feature type="domain" description="Phosphoadenosine phosphosulphate reductase" evidence="3">
    <location>
        <begin position="30"/>
        <end position="200"/>
    </location>
</feature>
<dbReference type="Pfam" id="PF01507">
    <property type="entry name" value="PAPS_reduct"/>
    <property type="match status" value="1"/>
</dbReference>
<protein>
    <submittedName>
        <fullName evidence="4">Phosphoadenosine phosphosulfate reductase family protein</fullName>
    </submittedName>
</protein>